<feature type="domain" description="Ubiquitin-like" evidence="3">
    <location>
        <begin position="1"/>
        <end position="71"/>
    </location>
</feature>
<dbReference type="AlphaFoldDB" id="A0A7R8X6E7"/>
<dbReference type="InterPro" id="IPR047154">
    <property type="entry name" value="UBL4A-like"/>
</dbReference>
<evidence type="ECO:0000256" key="2">
    <source>
        <dbReference type="ARBA" id="ARBA00022490"/>
    </source>
</evidence>
<comment type="subcellular location">
    <subcellularLocation>
        <location evidence="1">Cytoplasm</location>
        <location evidence="1">Cytosol</location>
    </subcellularLocation>
</comment>
<dbReference type="SUPFAM" id="SSF54236">
    <property type="entry name" value="Ubiquitin-like"/>
    <property type="match status" value="1"/>
</dbReference>
<reference evidence="4" key="1">
    <citation type="submission" date="2020-11" db="EMBL/GenBank/DDBJ databases">
        <authorList>
            <person name="Tran Van P."/>
        </authorList>
    </citation>
    <scope>NUCLEOTIDE SEQUENCE</scope>
</reference>
<dbReference type="EMBL" id="LR900256">
    <property type="protein sequence ID" value="CAD7244920.1"/>
    <property type="molecule type" value="Genomic_DNA"/>
</dbReference>
<sequence>MIIFVKALTPSGPECAVKVGSQATIWELKHQVSLQLDIPPSQQRIVFRGKTLENDNTITSYGIPDGAKVHLFPVKDNTASSTPQGPLWSELKKFLEERFSESDADKVMREFQKIFQQSVESLSLDDVERIASDYLKGNPCMNTFK</sequence>
<name>A0A7R8X6E7_9CRUS</name>
<proteinExistence type="predicted"/>
<dbReference type="InterPro" id="IPR000626">
    <property type="entry name" value="Ubiquitin-like_dom"/>
</dbReference>
<dbReference type="SMART" id="SM00213">
    <property type="entry name" value="UBQ"/>
    <property type="match status" value="1"/>
</dbReference>
<gene>
    <name evidence="4" type="ORF">DSTB1V02_LOCUS4803</name>
</gene>
<evidence type="ECO:0000313" key="4">
    <source>
        <dbReference type="EMBL" id="CAD7244920.1"/>
    </source>
</evidence>
<accession>A0A7R8X6E7</accession>
<protein>
    <recommendedName>
        <fullName evidence="3">Ubiquitin-like domain-containing protein</fullName>
    </recommendedName>
</protein>
<keyword evidence="2" id="KW-0963">Cytoplasm</keyword>
<dbReference type="EMBL" id="CAJPEV010000739">
    <property type="protein sequence ID" value="CAG0888106.1"/>
    <property type="molecule type" value="Genomic_DNA"/>
</dbReference>
<dbReference type="PROSITE" id="PS50053">
    <property type="entry name" value="UBIQUITIN_2"/>
    <property type="match status" value="1"/>
</dbReference>
<dbReference type="Gene3D" id="3.10.20.90">
    <property type="entry name" value="Phosphatidylinositol 3-kinase Catalytic Subunit, Chain A, domain 1"/>
    <property type="match status" value="1"/>
</dbReference>
<dbReference type="GO" id="GO:0051087">
    <property type="term" value="F:protein-folding chaperone binding"/>
    <property type="evidence" value="ECO:0007669"/>
    <property type="project" value="TreeGrafter"/>
</dbReference>
<dbReference type="PANTHER" id="PTHR46555:SF1">
    <property type="entry name" value="UBIQUITIN-LIKE PROTEIN 4A"/>
    <property type="match status" value="1"/>
</dbReference>
<dbReference type="Proteomes" id="UP000677054">
    <property type="component" value="Unassembled WGS sequence"/>
</dbReference>
<dbReference type="Pfam" id="PF00240">
    <property type="entry name" value="ubiquitin"/>
    <property type="match status" value="1"/>
</dbReference>
<evidence type="ECO:0000256" key="1">
    <source>
        <dbReference type="ARBA" id="ARBA00004514"/>
    </source>
</evidence>
<evidence type="ECO:0000313" key="5">
    <source>
        <dbReference type="Proteomes" id="UP000677054"/>
    </source>
</evidence>
<organism evidence="4">
    <name type="scientific">Darwinula stevensoni</name>
    <dbReference type="NCBI Taxonomy" id="69355"/>
    <lineage>
        <taxon>Eukaryota</taxon>
        <taxon>Metazoa</taxon>
        <taxon>Ecdysozoa</taxon>
        <taxon>Arthropoda</taxon>
        <taxon>Crustacea</taxon>
        <taxon>Oligostraca</taxon>
        <taxon>Ostracoda</taxon>
        <taxon>Podocopa</taxon>
        <taxon>Podocopida</taxon>
        <taxon>Darwinulocopina</taxon>
        <taxon>Darwinuloidea</taxon>
        <taxon>Darwinulidae</taxon>
        <taxon>Darwinula</taxon>
    </lineage>
</organism>
<dbReference type="InterPro" id="IPR041421">
    <property type="entry name" value="Ubl4_C_TUGS"/>
</dbReference>
<dbReference type="GO" id="GO:0071816">
    <property type="term" value="P:tail-anchored membrane protein insertion into ER membrane"/>
    <property type="evidence" value="ECO:0007669"/>
    <property type="project" value="TreeGrafter"/>
</dbReference>
<dbReference type="OrthoDB" id="417450at2759"/>
<dbReference type="InterPro" id="IPR029071">
    <property type="entry name" value="Ubiquitin-like_domsf"/>
</dbReference>
<dbReference type="PANTHER" id="PTHR46555">
    <property type="entry name" value="UBIQUITIN-LIKE PROTEIN 4A"/>
    <property type="match status" value="1"/>
</dbReference>
<dbReference type="GO" id="GO:0071818">
    <property type="term" value="C:BAT3 complex"/>
    <property type="evidence" value="ECO:0007669"/>
    <property type="project" value="TreeGrafter"/>
</dbReference>
<evidence type="ECO:0000259" key="3">
    <source>
        <dbReference type="PROSITE" id="PS50053"/>
    </source>
</evidence>
<dbReference type="GO" id="GO:0006620">
    <property type="term" value="P:post-translational protein targeting to endoplasmic reticulum membrane"/>
    <property type="evidence" value="ECO:0007669"/>
    <property type="project" value="InterPro"/>
</dbReference>
<keyword evidence="5" id="KW-1185">Reference proteome</keyword>
<dbReference type="Pfam" id="PF17840">
    <property type="entry name" value="Tugs"/>
    <property type="match status" value="1"/>
</dbReference>